<evidence type="ECO:0000313" key="1">
    <source>
        <dbReference type="EMBL" id="MBC2239799.1"/>
    </source>
</evidence>
<dbReference type="EMBL" id="JAARZA010000002">
    <property type="protein sequence ID" value="MBC2239799.1"/>
    <property type="molecule type" value="Genomic_DNA"/>
</dbReference>
<comment type="caution">
    <text evidence="1">The sequence shown here is derived from an EMBL/GenBank/DDBJ whole genome shotgun (WGS) entry which is preliminary data.</text>
</comment>
<evidence type="ECO:0000313" key="2">
    <source>
        <dbReference type="Proteomes" id="UP000553016"/>
    </source>
</evidence>
<accession>A0A842F4T0</accession>
<organism evidence="1 2">
    <name type="scientific">Listeria booriae</name>
    <dbReference type="NCBI Taxonomy" id="1552123"/>
    <lineage>
        <taxon>Bacteria</taxon>
        <taxon>Bacillati</taxon>
        <taxon>Bacillota</taxon>
        <taxon>Bacilli</taxon>
        <taxon>Bacillales</taxon>
        <taxon>Listeriaceae</taxon>
        <taxon>Listeria</taxon>
    </lineage>
</organism>
<proteinExistence type="predicted"/>
<dbReference type="AlphaFoldDB" id="A0A842F4T0"/>
<dbReference type="RefSeq" id="WP_185540227.1">
    <property type="nucleotide sequence ID" value="NZ_JAARZA010000002.1"/>
</dbReference>
<gene>
    <name evidence="1" type="ORF">HCB35_04875</name>
</gene>
<protein>
    <submittedName>
        <fullName evidence="1">Uncharacterized protein</fullName>
    </submittedName>
</protein>
<reference evidence="1 2" key="1">
    <citation type="submission" date="2020-03" db="EMBL/GenBank/DDBJ databases">
        <title>Soil Listeria distribution.</title>
        <authorList>
            <person name="Liao J."/>
            <person name="Wiedmann M."/>
        </authorList>
    </citation>
    <scope>NUCLEOTIDE SEQUENCE [LARGE SCALE GENOMIC DNA]</scope>
    <source>
        <strain evidence="1 2">FSL L7-0149</strain>
    </source>
</reference>
<name>A0A842F4T0_9LIST</name>
<sequence length="49" mass="5752">MYAGSVENLMANEEYWELRGRNSQAWHNEYMEDLKGREENGGELQGDDE</sequence>
<dbReference type="Proteomes" id="UP000553016">
    <property type="component" value="Unassembled WGS sequence"/>
</dbReference>